<protein>
    <submittedName>
        <fullName evidence="2">Class I SAM-dependent methyltransferase</fullName>
        <ecNumber evidence="2">2.1.1.-</ecNumber>
    </submittedName>
</protein>
<evidence type="ECO:0000313" key="3">
    <source>
        <dbReference type="Proteomes" id="UP001595997"/>
    </source>
</evidence>
<dbReference type="CDD" id="cd02440">
    <property type="entry name" value="AdoMet_MTases"/>
    <property type="match status" value="1"/>
</dbReference>
<comment type="caution">
    <text evidence="2">The sequence shown here is derived from an EMBL/GenBank/DDBJ whole genome shotgun (WGS) entry which is preliminary data.</text>
</comment>
<dbReference type="EMBL" id="JBHSFH010000006">
    <property type="protein sequence ID" value="MFC4494771.1"/>
    <property type="molecule type" value="Genomic_DNA"/>
</dbReference>
<feature type="domain" description="Methyltransferase type 11" evidence="1">
    <location>
        <begin position="55"/>
        <end position="154"/>
    </location>
</feature>
<dbReference type="GO" id="GO:0008168">
    <property type="term" value="F:methyltransferase activity"/>
    <property type="evidence" value="ECO:0007669"/>
    <property type="project" value="UniProtKB-KW"/>
</dbReference>
<gene>
    <name evidence="2" type="ORF">ACFPA8_11570</name>
</gene>
<dbReference type="InterPro" id="IPR013216">
    <property type="entry name" value="Methyltransf_11"/>
</dbReference>
<dbReference type="InterPro" id="IPR050508">
    <property type="entry name" value="Methyltransf_Superfamily"/>
</dbReference>
<proteinExistence type="predicted"/>
<dbReference type="SUPFAM" id="SSF53335">
    <property type="entry name" value="S-adenosyl-L-methionine-dependent methyltransferases"/>
    <property type="match status" value="1"/>
</dbReference>
<sequence>METNRRSWALAGPVTSPFAHPGGVLGRLAGRFMLWTNAQSDILGVLRVRPGERVLEVGYGPGALVRLLAARTGAGHIHGVDPSPEMRDAAARHNRGAVRAGRVTLETGTAEDTGLPGEAVDHVVSVNTVAIWPDLEAGLRELHRVVRPGGAVVIAWHGGTSPGRIARKLRLPEDRLARIESALTSLFTGVERRRLRNLDVFRAVRRTRPGG</sequence>
<dbReference type="GO" id="GO:0032259">
    <property type="term" value="P:methylation"/>
    <property type="evidence" value="ECO:0007669"/>
    <property type="project" value="UniProtKB-KW"/>
</dbReference>
<dbReference type="Proteomes" id="UP001595997">
    <property type="component" value="Unassembled WGS sequence"/>
</dbReference>
<evidence type="ECO:0000313" key="2">
    <source>
        <dbReference type="EMBL" id="MFC4494771.1"/>
    </source>
</evidence>
<evidence type="ECO:0000259" key="1">
    <source>
        <dbReference type="Pfam" id="PF08241"/>
    </source>
</evidence>
<organism evidence="2 3">
    <name type="scientific">Streptomyces ovatisporus</name>
    <dbReference type="NCBI Taxonomy" id="1128682"/>
    <lineage>
        <taxon>Bacteria</taxon>
        <taxon>Bacillati</taxon>
        <taxon>Actinomycetota</taxon>
        <taxon>Actinomycetes</taxon>
        <taxon>Kitasatosporales</taxon>
        <taxon>Streptomycetaceae</taxon>
        <taxon>Streptomyces</taxon>
    </lineage>
</organism>
<keyword evidence="2" id="KW-0808">Transferase</keyword>
<dbReference type="EC" id="2.1.1.-" evidence="2"/>
<name>A0ABV9AAX4_9ACTN</name>
<accession>A0ABV9AAX4</accession>
<keyword evidence="3" id="KW-1185">Reference proteome</keyword>
<dbReference type="InterPro" id="IPR029063">
    <property type="entry name" value="SAM-dependent_MTases_sf"/>
</dbReference>
<dbReference type="RefSeq" id="WP_386446446.1">
    <property type="nucleotide sequence ID" value="NZ_JBHSFH010000006.1"/>
</dbReference>
<dbReference type="PANTHER" id="PTHR42912">
    <property type="entry name" value="METHYLTRANSFERASE"/>
    <property type="match status" value="1"/>
</dbReference>
<dbReference type="Gene3D" id="3.40.50.150">
    <property type="entry name" value="Vaccinia Virus protein VP39"/>
    <property type="match status" value="1"/>
</dbReference>
<keyword evidence="2" id="KW-0489">Methyltransferase</keyword>
<dbReference type="PANTHER" id="PTHR42912:SF95">
    <property type="entry name" value="METHYLTRANSFERASE TYPE 11 DOMAIN-CONTAINING PROTEIN"/>
    <property type="match status" value="1"/>
</dbReference>
<dbReference type="Pfam" id="PF08241">
    <property type="entry name" value="Methyltransf_11"/>
    <property type="match status" value="1"/>
</dbReference>
<reference evidence="3" key="1">
    <citation type="journal article" date="2019" name="Int. J. Syst. Evol. Microbiol.">
        <title>The Global Catalogue of Microorganisms (GCM) 10K type strain sequencing project: providing services to taxonomists for standard genome sequencing and annotation.</title>
        <authorList>
            <consortium name="The Broad Institute Genomics Platform"/>
            <consortium name="The Broad Institute Genome Sequencing Center for Infectious Disease"/>
            <person name="Wu L."/>
            <person name="Ma J."/>
        </authorList>
    </citation>
    <scope>NUCLEOTIDE SEQUENCE [LARGE SCALE GENOMIC DNA]</scope>
    <source>
        <strain evidence="3">CGMCC 4.7357</strain>
    </source>
</reference>